<evidence type="ECO:0000313" key="13">
    <source>
        <dbReference type="Proteomes" id="UP000252733"/>
    </source>
</evidence>
<keyword evidence="6 8" id="KW-0472">Membrane</keyword>
<dbReference type="InterPro" id="IPR023996">
    <property type="entry name" value="TonB-dep_OMP_SusC/RagA"/>
</dbReference>
<proteinExistence type="inferred from homology"/>
<evidence type="ECO:0000259" key="11">
    <source>
        <dbReference type="Pfam" id="PF07715"/>
    </source>
</evidence>
<feature type="domain" description="TonB-dependent receptor-like beta-barrel" evidence="10">
    <location>
        <begin position="429"/>
        <end position="911"/>
    </location>
</feature>
<dbReference type="InterPro" id="IPR036942">
    <property type="entry name" value="Beta-barrel_TonB_sf"/>
</dbReference>
<evidence type="ECO:0000256" key="1">
    <source>
        <dbReference type="ARBA" id="ARBA00004571"/>
    </source>
</evidence>
<comment type="similarity">
    <text evidence="8 9">Belongs to the TonB-dependent receptor family.</text>
</comment>
<keyword evidence="7 8" id="KW-0998">Cell outer membrane</keyword>
<dbReference type="Gene3D" id="2.40.170.20">
    <property type="entry name" value="TonB-dependent receptor, beta-barrel domain"/>
    <property type="match status" value="1"/>
</dbReference>
<dbReference type="RefSeq" id="WP_106153601.1">
    <property type="nucleotide sequence ID" value="NZ_PVTS01000011.1"/>
</dbReference>
<dbReference type="InterPro" id="IPR039426">
    <property type="entry name" value="TonB-dep_rcpt-like"/>
</dbReference>
<keyword evidence="13" id="KW-1185">Reference proteome</keyword>
<keyword evidence="4 8" id="KW-0812">Transmembrane</keyword>
<keyword evidence="5 9" id="KW-0798">TonB box</keyword>
<dbReference type="Pfam" id="PF13715">
    <property type="entry name" value="CarbopepD_reg_2"/>
    <property type="match status" value="1"/>
</dbReference>
<protein>
    <submittedName>
        <fullName evidence="12">TonB-linked SusC/RagA family outer membrane protein</fullName>
    </submittedName>
</protein>
<dbReference type="SUPFAM" id="SSF49464">
    <property type="entry name" value="Carboxypeptidase regulatory domain-like"/>
    <property type="match status" value="1"/>
</dbReference>
<dbReference type="Proteomes" id="UP000252733">
    <property type="component" value="Unassembled WGS sequence"/>
</dbReference>
<accession>A0A2T0XFR5</accession>
<keyword evidence="3 8" id="KW-1134">Transmembrane beta strand</keyword>
<dbReference type="Pfam" id="PF00593">
    <property type="entry name" value="TonB_dep_Rec_b-barrel"/>
    <property type="match status" value="1"/>
</dbReference>
<keyword evidence="2 8" id="KW-0813">Transport</keyword>
<dbReference type="InterPro" id="IPR008969">
    <property type="entry name" value="CarboxyPept-like_regulatory"/>
</dbReference>
<dbReference type="SUPFAM" id="SSF56935">
    <property type="entry name" value="Porins"/>
    <property type="match status" value="1"/>
</dbReference>
<dbReference type="InterPro" id="IPR012910">
    <property type="entry name" value="Plug_dom"/>
</dbReference>
<sequence>MKKNRNFRTLKRGLLIMAFVGLFIPGVMGQGIEVTGTVVDSEGYPLPGVTIVKAGTTEGTITDAEGQYSINVSGEETLVFSFIGMKTVQVPVNGQRTINVTLEQEYVDLEQVVVTGYSSQRRSDITGAVSVVEVDDMMKSPESNPIKALQGRIPGVRITSDGSPKGNASINIRGINSLRSDNNPLYIIDGVPTQAGMHELNSNDIESIQVLKDASAASIYGSRAANGVIVITTKQAKEGKTVVEFDAYLSSSYYNNKIDVLNTEQYGQAMWQAYVNRGAEPNTNNMGYEYDWGYDGNGNPELNKILLPAYLDAAQTMRPADTDWFSEVTRPALMQSYNLSVSNGTEKGNYFFSVGYLDNEGIIKHSNFSRVSTRMNSEYKLWDDKLTIGENFTLNMTQELEANAGAAIDQAIQALPVIPVYTEDGGWGGPTGGMNDRDNPLRVLDANKDNSYRYWRTFGNGYANLEPVEGLNIKTSFGLDYGNFYKRSFTRSYQAGFLKNDRTAVDMQQGHWLKWTWTNTATYNLQTGNHNVDFLAGTEMFREENIDFNATKEGFDVETTDFMWPNTGTGDARTTGGSIGYSLLSYFGRADYTYDNRYMASATVRYDGSSRFGENNRFGFFPAFSLGWRISQESFMDNADFVSDLKLRASWGQTGNQSYDGYYGTLTSFVPDYGIADPTWVIIRGTAYDIEGKGTGQLPSGFKREQIGNPDLKWETTTQSNIGVDFGFLKQTIYGTIEVYQKETEDMLVTPPYIAVIGEGGSQTFNGASMKNTGLDFSLGYRGEMSNGLSYDISGNISAYKNEITELPEYVWNAYSTGEQGGNILGRPIGSMFGYVTDGLFRTQDEVDNHAVQDGKGLGRIRYKDLNEDGFITEEDRAWIGDPHPDFTYGLNINLEYRQFDLSLFAEGVHNVDLNVHAMKTFTDFWSVRETGSNKGTRLLNAWSPANPDSDIPALQSTNINNEGRFSTYYVENGSYLKLRNAQFGYTLPESISSRIRMQRFRVYVSGQNLFTIASKDFTGVDPENTGFGYPKPISFTFGINATF</sequence>
<dbReference type="Gene3D" id="2.170.130.10">
    <property type="entry name" value="TonB-dependent receptor, plug domain"/>
    <property type="match status" value="1"/>
</dbReference>
<gene>
    <name evidence="12" type="ORF">DFO77_1158</name>
</gene>
<evidence type="ECO:0000256" key="6">
    <source>
        <dbReference type="ARBA" id="ARBA00023136"/>
    </source>
</evidence>
<dbReference type="EMBL" id="QPIZ01000015">
    <property type="protein sequence ID" value="RCW32463.1"/>
    <property type="molecule type" value="Genomic_DNA"/>
</dbReference>
<feature type="domain" description="TonB-dependent receptor plug" evidence="11">
    <location>
        <begin position="123"/>
        <end position="228"/>
    </location>
</feature>
<dbReference type="PROSITE" id="PS52016">
    <property type="entry name" value="TONB_DEPENDENT_REC_3"/>
    <property type="match status" value="1"/>
</dbReference>
<evidence type="ECO:0000313" key="12">
    <source>
        <dbReference type="EMBL" id="RCW32463.1"/>
    </source>
</evidence>
<evidence type="ECO:0000256" key="8">
    <source>
        <dbReference type="PROSITE-ProRule" id="PRU01360"/>
    </source>
</evidence>
<name>A0A2T0XFR5_9BACT</name>
<organism evidence="12 13">
    <name type="scientific">Marinilabilia salmonicolor</name>
    <dbReference type="NCBI Taxonomy" id="989"/>
    <lineage>
        <taxon>Bacteria</taxon>
        <taxon>Pseudomonadati</taxon>
        <taxon>Bacteroidota</taxon>
        <taxon>Bacteroidia</taxon>
        <taxon>Marinilabiliales</taxon>
        <taxon>Marinilabiliaceae</taxon>
        <taxon>Marinilabilia</taxon>
    </lineage>
</organism>
<comment type="subcellular location">
    <subcellularLocation>
        <location evidence="1 8">Cell outer membrane</location>
        <topology evidence="1 8">Multi-pass membrane protein</topology>
    </subcellularLocation>
</comment>
<dbReference type="AlphaFoldDB" id="A0A2T0XFR5"/>
<dbReference type="NCBIfam" id="TIGR04056">
    <property type="entry name" value="OMP_RagA_SusC"/>
    <property type="match status" value="1"/>
</dbReference>
<evidence type="ECO:0000256" key="2">
    <source>
        <dbReference type="ARBA" id="ARBA00022448"/>
    </source>
</evidence>
<dbReference type="Gene3D" id="2.60.40.1120">
    <property type="entry name" value="Carboxypeptidase-like, regulatory domain"/>
    <property type="match status" value="1"/>
</dbReference>
<evidence type="ECO:0000256" key="3">
    <source>
        <dbReference type="ARBA" id="ARBA00022452"/>
    </source>
</evidence>
<evidence type="ECO:0000259" key="10">
    <source>
        <dbReference type="Pfam" id="PF00593"/>
    </source>
</evidence>
<dbReference type="InterPro" id="IPR037066">
    <property type="entry name" value="Plug_dom_sf"/>
</dbReference>
<dbReference type="Pfam" id="PF07715">
    <property type="entry name" value="Plug"/>
    <property type="match status" value="1"/>
</dbReference>
<dbReference type="GO" id="GO:0009279">
    <property type="term" value="C:cell outer membrane"/>
    <property type="evidence" value="ECO:0007669"/>
    <property type="project" value="UniProtKB-SubCell"/>
</dbReference>
<reference evidence="12 13" key="1">
    <citation type="submission" date="2018-07" db="EMBL/GenBank/DDBJ databases">
        <title>Freshwater and sediment microbial communities from various areas in North America, analyzing microbe dynamics in response to fracking.</title>
        <authorList>
            <person name="Lamendella R."/>
        </authorList>
    </citation>
    <scope>NUCLEOTIDE SEQUENCE [LARGE SCALE GENOMIC DNA]</scope>
    <source>
        <strain evidence="12 13">160A</strain>
    </source>
</reference>
<evidence type="ECO:0000256" key="4">
    <source>
        <dbReference type="ARBA" id="ARBA00022692"/>
    </source>
</evidence>
<dbReference type="OrthoDB" id="1109428at2"/>
<evidence type="ECO:0000256" key="9">
    <source>
        <dbReference type="RuleBase" id="RU003357"/>
    </source>
</evidence>
<dbReference type="NCBIfam" id="TIGR04057">
    <property type="entry name" value="SusC_RagA_signa"/>
    <property type="match status" value="1"/>
</dbReference>
<dbReference type="InterPro" id="IPR000531">
    <property type="entry name" value="Beta-barrel_TonB"/>
</dbReference>
<evidence type="ECO:0000256" key="5">
    <source>
        <dbReference type="ARBA" id="ARBA00023077"/>
    </source>
</evidence>
<comment type="caution">
    <text evidence="12">The sequence shown here is derived from an EMBL/GenBank/DDBJ whole genome shotgun (WGS) entry which is preliminary data.</text>
</comment>
<dbReference type="STRING" id="1168289.GCA_000259075_02065"/>
<dbReference type="InterPro" id="IPR023997">
    <property type="entry name" value="TonB-dep_OMP_SusC/RagA_CS"/>
</dbReference>
<evidence type="ECO:0000256" key="7">
    <source>
        <dbReference type="ARBA" id="ARBA00023237"/>
    </source>
</evidence>